<protein>
    <submittedName>
        <fullName evidence="3">Uncharacterized protein</fullName>
    </submittedName>
</protein>
<dbReference type="Proteomes" id="UP001287286">
    <property type="component" value="Unassembled WGS sequence"/>
</dbReference>
<keyword evidence="2" id="KW-0732">Signal</keyword>
<name>A0ABR0BP14_PURLI</name>
<evidence type="ECO:0000313" key="3">
    <source>
        <dbReference type="EMBL" id="KAK4085732.1"/>
    </source>
</evidence>
<evidence type="ECO:0000313" key="4">
    <source>
        <dbReference type="Proteomes" id="UP001287286"/>
    </source>
</evidence>
<dbReference type="PANTHER" id="PTHR35605:SF1">
    <property type="entry name" value="ECP2 EFFECTOR PROTEIN DOMAIN-CONTAINING PROTEIN-RELATED"/>
    <property type="match status" value="1"/>
</dbReference>
<sequence length="439" mass="48054">MKPTTVLATFAALAGEVLGSPSPAPAQSSRRAQQPVEFNIHDQGFTKIVCSRFPFTLNSERFENARSKNIEYFETAHKSKPVLEPGKCERVGCWDHIGTWWCNESKEQKNPDSWKDVVKALKAIPEVAKKKCLAWNYRDFGFQIFHESGWSVMIGYDSKDLLTLADRVVLPSARARPQDARALTANDGINIVDLSLCPIHAGGGWRHCARRDSNQPVFQCFSTSTGRVWTLVGGVQTTNCVRTREETPPTTTPPPVNGAATTSDDTSRPRVQIVKLATILAVAATLAGELTILLTTGALAAPTQIQVLGSPSSPLDHGAAPPPPSSSLLAVARDLTPRSGEYKLNEDGFTKITCGKFKATGKETFDKALERMLHYLRDTNKKRKQLAPGKCDRIACYENVGVWWCNEVTSPPFLSPIALHGAQAALVVRECCCCCSDVW</sequence>
<dbReference type="EMBL" id="JAWRVI010000047">
    <property type="protein sequence ID" value="KAK4085732.1"/>
    <property type="molecule type" value="Genomic_DNA"/>
</dbReference>
<organism evidence="3 4">
    <name type="scientific">Purpureocillium lilacinum</name>
    <name type="common">Paecilomyces lilacinus</name>
    <dbReference type="NCBI Taxonomy" id="33203"/>
    <lineage>
        <taxon>Eukaryota</taxon>
        <taxon>Fungi</taxon>
        <taxon>Dikarya</taxon>
        <taxon>Ascomycota</taxon>
        <taxon>Pezizomycotina</taxon>
        <taxon>Sordariomycetes</taxon>
        <taxon>Hypocreomycetidae</taxon>
        <taxon>Hypocreales</taxon>
        <taxon>Ophiocordycipitaceae</taxon>
        <taxon>Purpureocillium</taxon>
    </lineage>
</organism>
<keyword evidence="4" id="KW-1185">Reference proteome</keyword>
<accession>A0ABR0BP14</accession>
<feature type="region of interest" description="Disordered" evidence="1">
    <location>
        <begin position="240"/>
        <end position="267"/>
    </location>
</feature>
<dbReference type="PANTHER" id="PTHR35605">
    <property type="entry name" value="ECP2 EFFECTOR PROTEIN DOMAIN-CONTAINING PROTEIN-RELATED"/>
    <property type="match status" value="1"/>
</dbReference>
<comment type="caution">
    <text evidence="3">The sequence shown here is derived from an EMBL/GenBank/DDBJ whole genome shotgun (WGS) entry which is preliminary data.</text>
</comment>
<evidence type="ECO:0000256" key="1">
    <source>
        <dbReference type="SAM" id="MobiDB-lite"/>
    </source>
</evidence>
<reference evidence="3 4" key="1">
    <citation type="journal article" date="2024" name="Microbiol. Resour. Announc.">
        <title>Genome annotations for the ascomycete fungi Trichoderma harzianum, Trichoderma aggressivum, and Purpureocillium lilacinum.</title>
        <authorList>
            <person name="Beijen E.P.W."/>
            <person name="Ohm R.A."/>
        </authorList>
    </citation>
    <scope>NUCLEOTIDE SEQUENCE [LARGE SCALE GENOMIC DNA]</scope>
    <source>
        <strain evidence="3 4">CBS 150709</strain>
    </source>
</reference>
<evidence type="ECO:0000256" key="2">
    <source>
        <dbReference type="SAM" id="SignalP"/>
    </source>
</evidence>
<feature type="signal peptide" evidence="2">
    <location>
        <begin position="1"/>
        <end position="19"/>
    </location>
</feature>
<feature type="chain" id="PRO_5045123914" evidence="2">
    <location>
        <begin position="20"/>
        <end position="439"/>
    </location>
</feature>
<gene>
    <name evidence="3" type="ORF">Purlil1_9892</name>
</gene>
<proteinExistence type="predicted"/>